<proteinExistence type="predicted"/>
<gene>
    <name evidence="1" type="ORF">ALEPTO_LOCUS9540</name>
</gene>
<sequence>DIKSHKKLIRDLHNHLKQKFEAEENNMSELLTEIVHNVVKEVKNKEHEDIPNVILKELKLTYKVFTYCRTLWSQHDNKYIGYVDFDNENAELEAFAKSIWNINDQYEVRNIVNNEWYLGKVLIEISIDNYLDVEVAIETAGKVQLVLTSWSKIRVDLAEHTLSLEVKKAMEEISELKYISQDTQFDLVSSINGFLRIVEYVLSNCLGAIIQPKRISQDMLEVSQPDEQNLKISNHYKTQIQALSTFNRQIFKELLDDNLSLTTWLTNLENRLNNYKCAGNWFSDFQLLIPDNISIEVQQLVAYILLEKTIRFTFKQVQNGQYHNQFALNYTESWTIPEKVIDLEPAENDPLIMAYQDFTKIKLYLDILSTEHVEYVRDICSKTITIIPGTDFIRFIYYLKSLILQLFEKHIEYGPDILIYINNNLINNQSLKEQFHILLQKTYDLQYDAEHENQLLDNHIHLSEEIEKKDSSSLQENIKTMNADRKNSMKKKNESKIKIKKGMLPKDLDLVLDQLKVWAHGNGTKDAFEKTFTLAELKALIQ</sequence>
<name>A0A9N9DC44_9GLOM</name>
<feature type="non-terminal residue" evidence="1">
    <location>
        <position position="1"/>
    </location>
</feature>
<dbReference type="EMBL" id="CAJVPS010007546">
    <property type="protein sequence ID" value="CAG8635904.1"/>
    <property type="molecule type" value="Genomic_DNA"/>
</dbReference>
<keyword evidence="2" id="KW-1185">Reference proteome</keyword>
<reference evidence="1" key="1">
    <citation type="submission" date="2021-06" db="EMBL/GenBank/DDBJ databases">
        <authorList>
            <person name="Kallberg Y."/>
            <person name="Tangrot J."/>
            <person name="Rosling A."/>
        </authorList>
    </citation>
    <scope>NUCLEOTIDE SEQUENCE</scope>
    <source>
        <strain evidence="1">FL130A</strain>
    </source>
</reference>
<feature type="non-terminal residue" evidence="1">
    <location>
        <position position="542"/>
    </location>
</feature>
<comment type="caution">
    <text evidence="1">The sequence shown here is derived from an EMBL/GenBank/DDBJ whole genome shotgun (WGS) entry which is preliminary data.</text>
</comment>
<evidence type="ECO:0000313" key="1">
    <source>
        <dbReference type="EMBL" id="CAG8635904.1"/>
    </source>
</evidence>
<accession>A0A9N9DC44</accession>
<dbReference type="AlphaFoldDB" id="A0A9N9DC44"/>
<evidence type="ECO:0000313" key="2">
    <source>
        <dbReference type="Proteomes" id="UP000789508"/>
    </source>
</evidence>
<dbReference type="OrthoDB" id="2421517at2759"/>
<dbReference type="Proteomes" id="UP000789508">
    <property type="component" value="Unassembled WGS sequence"/>
</dbReference>
<protein>
    <submittedName>
        <fullName evidence="1">4099_t:CDS:1</fullName>
    </submittedName>
</protein>
<organism evidence="1 2">
    <name type="scientific">Ambispora leptoticha</name>
    <dbReference type="NCBI Taxonomy" id="144679"/>
    <lineage>
        <taxon>Eukaryota</taxon>
        <taxon>Fungi</taxon>
        <taxon>Fungi incertae sedis</taxon>
        <taxon>Mucoromycota</taxon>
        <taxon>Glomeromycotina</taxon>
        <taxon>Glomeromycetes</taxon>
        <taxon>Archaeosporales</taxon>
        <taxon>Ambisporaceae</taxon>
        <taxon>Ambispora</taxon>
    </lineage>
</organism>